<dbReference type="InterPro" id="IPR011822">
    <property type="entry name" value="MetH"/>
</dbReference>
<comment type="similarity">
    <text evidence="1">Belongs to the vitamin-B12 dependent methionine synthase family.</text>
</comment>
<evidence type="ECO:0000256" key="5">
    <source>
        <dbReference type="ARBA" id="ARBA00022723"/>
    </source>
</evidence>
<dbReference type="GO" id="GO:0008705">
    <property type="term" value="F:methionine synthase activity"/>
    <property type="evidence" value="ECO:0007669"/>
    <property type="project" value="UniProtKB-EC"/>
</dbReference>
<dbReference type="Pfam" id="PF00809">
    <property type="entry name" value="Pterin_bind"/>
    <property type="match status" value="1"/>
</dbReference>
<keyword evidence="5 9" id="KW-0479">Metal-binding</keyword>
<dbReference type="CDD" id="cd02069">
    <property type="entry name" value="methionine_synthase_B12_BD"/>
    <property type="match status" value="1"/>
</dbReference>
<keyword evidence="7 9" id="KW-0170">Cobalt</keyword>
<dbReference type="InterPro" id="IPR000489">
    <property type="entry name" value="Pterin-binding_dom"/>
</dbReference>
<sequence>MRRQTRLSGLEPLQITPESNFINVGERTNVTGSAQFRKLIKDNRYDEAVMVARQQVESGAQVLDVNMDEGLLDSEQAMVTYLNLIAAEPDIARIPVMVDSSKWSVIEAGLKCLQGKGIVNSISMKEGEDEFLRQARLVRRYGAAVVVMAFDEQGQADTVERKVEISSRAYKLLTEQIGFPPEDIIFDPNVFAIATGIDEHNGYGVAFIEATRELKRRFPLSHVSGGVSNVSFSFRGNELVRQAIHTVFLYHAIKAGMDMGIVNAGALPLYDDLDSELREAVEDVVLNRRDDGTERLLDLAERYKGQKGEKRVEDLAWRDKPVQDRLSHSLVHGIDQWIEADTEEARQQAARPLDVIEVSLMTGMGVVGDLFGAGKMFLPQVVKSARVMKKAVAYLLPFIEAEKLRTGDVGKSNGKIIMATVKGDVHDIGKNIVGVVLACNNFDVVDLGVMVPAQVILDRAKAENADLIGLSGLITPSLEEMSHVAREMQRQGFTIPLLIGGATTSRAHTALKIDPHYKPATIWVKDASRAVGVAQALISVDQRDAFAAGHASDYAEIRERHKNRDGAKRLVPLAKARAQRFDGDWANYTPPAPKQPGLHVFDDYPLDELVGLIDWTPFFQAWELAGRYPAILTDPVVGTHASELFRDAQAMLKRIVDEKWLTAKAVFGLWPANSVGDDVVAQVDGQSTTLHFLRQQADKPPERPDFCLADFIAPVDSGKRDWIGAFAVTAGLGIEPRVARFEAAFDDYNAILLKALADRLAETLAERIHQRVRTEFWGYAADESLDAEALIDEKYRGIRPAPGYPACPEHSEKATIFRLLDPHTNAGMDLTENFAMTPAAAVSGYYFSHPGSQYFVVGRVSKEQAQDYAKRKGASLLQAERWLASNLDYDPE</sequence>
<dbReference type="Gene3D" id="3.10.196.10">
    <property type="entry name" value="Vitamin B12-dependent methionine synthase, activation domain"/>
    <property type="match status" value="1"/>
</dbReference>
<evidence type="ECO:0000256" key="1">
    <source>
        <dbReference type="ARBA" id="ARBA00010398"/>
    </source>
</evidence>
<dbReference type="SMART" id="SM01018">
    <property type="entry name" value="B12-binding_2"/>
    <property type="match status" value="1"/>
</dbReference>
<keyword evidence="9" id="KW-0028">Amino-acid biosynthesis</keyword>
<dbReference type="PIRSF" id="PIRSF000381">
    <property type="entry name" value="MetH"/>
    <property type="match status" value="1"/>
</dbReference>
<evidence type="ECO:0000256" key="8">
    <source>
        <dbReference type="NCBIfam" id="TIGR02082"/>
    </source>
</evidence>
<dbReference type="PROSITE" id="PS51337">
    <property type="entry name" value="B12_BINDING_NTER"/>
    <property type="match status" value="1"/>
</dbReference>
<dbReference type="InterPro" id="IPR036594">
    <property type="entry name" value="Meth_synthase_dom"/>
</dbReference>
<reference evidence="15" key="1">
    <citation type="journal article" date="2019" name="Int. J. Syst. Evol. Microbiol.">
        <title>The Global Catalogue of Microorganisms (GCM) 10K type strain sequencing project: providing services to taxonomists for standard genome sequencing and annotation.</title>
        <authorList>
            <consortium name="The Broad Institute Genomics Platform"/>
            <consortium name="The Broad Institute Genome Sequencing Center for Infectious Disease"/>
            <person name="Wu L."/>
            <person name="Ma J."/>
        </authorList>
    </citation>
    <scope>NUCLEOTIDE SEQUENCE [LARGE SCALE GENOMIC DNA]</scope>
    <source>
        <strain evidence="15">CCUG 55491</strain>
    </source>
</reference>
<evidence type="ECO:0000256" key="9">
    <source>
        <dbReference type="PIRNR" id="PIRNR000381"/>
    </source>
</evidence>
<comment type="pathway">
    <text evidence="9">Amino-acid biosynthesis; L-methionine biosynthesis via de novo pathway; L-methionine from L-homocysteine (MetH route): step 1/1.</text>
</comment>
<proteinExistence type="inferred from homology"/>
<comment type="domain">
    <text evidence="9">Modular enzyme with four functionally distinct domains. The isolated Hcy-binding domain catalyzes methyl transfer from free methylcobalamin to homocysteine. The Hcy-binding domain in association with the pterin-binding domain catalyzes the methylation of cob(I)alamin by methyltetrahydrofolate and the methylation of homocysteine. The B12-binding domain binds the cofactor. The AdoMet activation domain binds S-adenosyl-L-methionine. Under aerobic conditions cob(I)alamin can be converted to inactive cob(II)alamin. Reductive methylation by S-adenosyl-L-methionine and flavodoxin regenerates methylcobalamin.</text>
</comment>
<evidence type="ECO:0000256" key="6">
    <source>
        <dbReference type="ARBA" id="ARBA00022737"/>
    </source>
</evidence>
<feature type="domain" description="B12-binding" evidence="12">
    <location>
        <begin position="413"/>
        <end position="548"/>
    </location>
</feature>
<evidence type="ECO:0000256" key="2">
    <source>
        <dbReference type="ARBA" id="ARBA00022603"/>
    </source>
</evidence>
<protein>
    <recommendedName>
        <fullName evidence="8 9">Methionine synthase</fullName>
        <ecNumber evidence="8 9">2.1.1.13</ecNumber>
    </recommendedName>
    <alternativeName>
        <fullName evidence="9">5-methyltetrahydrofolate--homocysteine methyltransferase</fullName>
    </alternativeName>
</protein>
<comment type="cofactor">
    <cofactor evidence="9">
        <name>methylcob(III)alamin</name>
        <dbReference type="ChEBI" id="CHEBI:28115"/>
    </cofactor>
</comment>
<dbReference type="Pfam" id="PF02607">
    <property type="entry name" value="B12-binding_2"/>
    <property type="match status" value="1"/>
</dbReference>
<dbReference type="RefSeq" id="WP_386811633.1">
    <property type="nucleotide sequence ID" value="NZ_JBHTIH010000002.1"/>
</dbReference>
<evidence type="ECO:0000259" key="12">
    <source>
        <dbReference type="PROSITE" id="PS51332"/>
    </source>
</evidence>
<dbReference type="CDD" id="cd00740">
    <property type="entry name" value="MeTr"/>
    <property type="match status" value="1"/>
</dbReference>
<feature type="domain" description="Pterin-binding" evidence="10">
    <location>
        <begin position="21"/>
        <end position="282"/>
    </location>
</feature>
<dbReference type="GO" id="GO:0032259">
    <property type="term" value="P:methylation"/>
    <property type="evidence" value="ECO:0007669"/>
    <property type="project" value="UniProtKB-KW"/>
</dbReference>
<dbReference type="PROSITE" id="PS51332">
    <property type="entry name" value="B12_BINDING"/>
    <property type="match status" value="1"/>
</dbReference>
<dbReference type="PANTHER" id="PTHR45833">
    <property type="entry name" value="METHIONINE SYNTHASE"/>
    <property type="match status" value="1"/>
</dbReference>
<keyword evidence="6" id="KW-0677">Repeat</keyword>
<feature type="domain" description="AdoMet activation" evidence="11">
    <location>
        <begin position="564"/>
        <end position="892"/>
    </location>
</feature>
<dbReference type="InterPro" id="IPR004223">
    <property type="entry name" value="VitB12-dep_Met_synth_activ_dom"/>
</dbReference>
<comment type="function">
    <text evidence="9">Catalyzes the transfer of a methyl group from methyl-cobalamin to homocysteine, yielding enzyme-bound cob(I)alamin and methionine. Subsequently, remethylates the cofactor using methyltetrahydrofolate.</text>
</comment>
<keyword evidence="4 9" id="KW-0808">Transferase</keyword>
<dbReference type="PROSITE" id="PS50972">
    <property type="entry name" value="PTERIN_BINDING"/>
    <property type="match status" value="1"/>
</dbReference>
<dbReference type="PANTHER" id="PTHR45833:SF1">
    <property type="entry name" value="METHIONINE SYNTHASE"/>
    <property type="match status" value="1"/>
</dbReference>
<dbReference type="Gene3D" id="3.40.50.280">
    <property type="entry name" value="Cobalamin-binding domain"/>
    <property type="match status" value="1"/>
</dbReference>
<dbReference type="Gene3D" id="1.10.1240.10">
    <property type="entry name" value="Methionine synthase domain"/>
    <property type="match status" value="1"/>
</dbReference>
<dbReference type="InterPro" id="IPR036724">
    <property type="entry name" value="Cobalamin-bd_sf"/>
</dbReference>
<accession>A0ABW2YJQ6</accession>
<keyword evidence="15" id="KW-1185">Reference proteome</keyword>
<dbReference type="InterPro" id="IPR037010">
    <property type="entry name" value="VitB12-dep_Met_synth_activ_sf"/>
</dbReference>
<dbReference type="SUPFAM" id="SSF47644">
    <property type="entry name" value="Methionine synthase domain"/>
    <property type="match status" value="1"/>
</dbReference>
<dbReference type="SUPFAM" id="SSF51717">
    <property type="entry name" value="Dihydropteroate synthetase-like"/>
    <property type="match status" value="1"/>
</dbReference>
<evidence type="ECO:0000259" key="11">
    <source>
        <dbReference type="PROSITE" id="PS50974"/>
    </source>
</evidence>
<evidence type="ECO:0000313" key="14">
    <source>
        <dbReference type="EMBL" id="MFD0738071.1"/>
    </source>
</evidence>
<dbReference type="NCBIfam" id="NF007024">
    <property type="entry name" value="PRK09490.1"/>
    <property type="match status" value="1"/>
</dbReference>
<keyword evidence="9" id="KW-0486">Methionine biosynthesis</keyword>
<comment type="caution">
    <text evidence="14">The sequence shown here is derived from an EMBL/GenBank/DDBJ whole genome shotgun (WGS) entry which is preliminary data.</text>
</comment>
<evidence type="ECO:0000256" key="7">
    <source>
        <dbReference type="ARBA" id="ARBA00023285"/>
    </source>
</evidence>
<dbReference type="Proteomes" id="UP001597090">
    <property type="component" value="Unassembled WGS sequence"/>
</dbReference>
<name>A0ABW2YJQ6_9GAMM</name>
<keyword evidence="9" id="KW-0949">S-adenosyl-L-methionine</keyword>
<dbReference type="NCBIfam" id="TIGR02082">
    <property type="entry name" value="metH"/>
    <property type="match status" value="1"/>
</dbReference>
<keyword evidence="9" id="KW-0862">Zinc</keyword>
<dbReference type="EMBL" id="JBHTIH010000002">
    <property type="protein sequence ID" value="MFD0738071.1"/>
    <property type="molecule type" value="Genomic_DNA"/>
</dbReference>
<keyword evidence="2 9" id="KW-0489">Methyltransferase</keyword>
<dbReference type="InterPro" id="IPR003759">
    <property type="entry name" value="Cbl-bd_cap"/>
</dbReference>
<evidence type="ECO:0000256" key="3">
    <source>
        <dbReference type="ARBA" id="ARBA00022628"/>
    </source>
</evidence>
<keyword evidence="3 9" id="KW-0846">Cobalamin</keyword>
<dbReference type="Gene3D" id="1.10.288.10">
    <property type="entry name" value="Cobalamin-dependent Methionine Synthase, domain 2"/>
    <property type="match status" value="1"/>
</dbReference>
<evidence type="ECO:0000259" key="13">
    <source>
        <dbReference type="PROSITE" id="PS51337"/>
    </source>
</evidence>
<dbReference type="InterPro" id="IPR006158">
    <property type="entry name" value="Cobalamin-bd"/>
</dbReference>
<evidence type="ECO:0000259" key="10">
    <source>
        <dbReference type="PROSITE" id="PS50972"/>
    </source>
</evidence>
<gene>
    <name evidence="14" type="primary">metH</name>
    <name evidence="14" type="ORF">ACFQZQ_02040</name>
</gene>
<dbReference type="InterPro" id="IPR033706">
    <property type="entry name" value="Met_synthase_B12-bd"/>
</dbReference>
<dbReference type="PROSITE" id="PS50974">
    <property type="entry name" value="ADOMET_ACTIVATION"/>
    <property type="match status" value="1"/>
</dbReference>
<organism evidence="14 15">
    <name type="scientific">Lysobacter koreensis</name>
    <dbReference type="NCBI Taxonomy" id="266122"/>
    <lineage>
        <taxon>Bacteria</taxon>
        <taxon>Pseudomonadati</taxon>
        <taxon>Pseudomonadota</taxon>
        <taxon>Gammaproteobacteria</taxon>
        <taxon>Lysobacterales</taxon>
        <taxon>Lysobacteraceae</taxon>
        <taxon>Lysobacter</taxon>
    </lineage>
</organism>
<comment type="catalytic activity">
    <reaction evidence="9">
        <text>(6S)-5-methyl-5,6,7,8-tetrahydrofolate + L-homocysteine = (6S)-5,6,7,8-tetrahydrofolate + L-methionine</text>
        <dbReference type="Rhea" id="RHEA:11172"/>
        <dbReference type="ChEBI" id="CHEBI:18608"/>
        <dbReference type="ChEBI" id="CHEBI:57453"/>
        <dbReference type="ChEBI" id="CHEBI:57844"/>
        <dbReference type="ChEBI" id="CHEBI:58199"/>
        <dbReference type="EC" id="2.1.1.13"/>
    </reaction>
</comment>
<evidence type="ECO:0000256" key="4">
    <source>
        <dbReference type="ARBA" id="ARBA00022679"/>
    </source>
</evidence>
<evidence type="ECO:0000313" key="15">
    <source>
        <dbReference type="Proteomes" id="UP001597090"/>
    </source>
</evidence>
<dbReference type="Gene3D" id="3.20.20.20">
    <property type="entry name" value="Dihydropteroate synthase-like"/>
    <property type="match status" value="1"/>
</dbReference>
<comment type="cofactor">
    <cofactor evidence="9">
        <name>Zn(2+)</name>
        <dbReference type="ChEBI" id="CHEBI:29105"/>
    </cofactor>
</comment>
<dbReference type="SUPFAM" id="SSF56507">
    <property type="entry name" value="Methionine synthase activation domain-like"/>
    <property type="match status" value="1"/>
</dbReference>
<dbReference type="SUPFAM" id="SSF52242">
    <property type="entry name" value="Cobalamin (vitamin B12)-binding domain"/>
    <property type="match status" value="1"/>
</dbReference>
<dbReference type="Pfam" id="PF02965">
    <property type="entry name" value="Met_synt_B12"/>
    <property type="match status" value="1"/>
</dbReference>
<dbReference type="InterPro" id="IPR050554">
    <property type="entry name" value="Met_Synthase/Corrinoid"/>
</dbReference>
<dbReference type="EC" id="2.1.1.13" evidence="8 9"/>
<dbReference type="Pfam" id="PF02310">
    <property type="entry name" value="B12-binding"/>
    <property type="match status" value="1"/>
</dbReference>
<feature type="domain" description="B12-binding N-terminal" evidence="13">
    <location>
        <begin position="313"/>
        <end position="407"/>
    </location>
</feature>
<dbReference type="InterPro" id="IPR011005">
    <property type="entry name" value="Dihydropteroate_synth-like_sf"/>
</dbReference>